<feature type="domain" description="DnaT DNA-binding" evidence="1">
    <location>
        <begin position="292"/>
        <end position="354"/>
    </location>
</feature>
<evidence type="ECO:0000313" key="2">
    <source>
        <dbReference type="EMBL" id="KKO12440.1"/>
    </source>
</evidence>
<proteinExistence type="predicted"/>
<dbReference type="AlphaFoldDB" id="A0A0F9W7T4"/>
<protein>
    <recommendedName>
        <fullName evidence="1">DnaT DNA-binding domain-containing protein</fullName>
    </recommendedName>
</protein>
<accession>A0A0F9W7T4</accession>
<name>A0A0F9W7T4_9ZZZZ</name>
<dbReference type="EMBL" id="LAZR01000001">
    <property type="protein sequence ID" value="KKO12440.1"/>
    <property type="molecule type" value="Genomic_DNA"/>
</dbReference>
<feature type="domain" description="DnaT DNA-binding" evidence="1">
    <location>
        <begin position="147"/>
        <end position="210"/>
    </location>
</feature>
<evidence type="ECO:0000259" key="1">
    <source>
        <dbReference type="Pfam" id="PF17948"/>
    </source>
</evidence>
<dbReference type="Pfam" id="PF17948">
    <property type="entry name" value="DnaT"/>
    <property type="match status" value="3"/>
</dbReference>
<reference evidence="2" key="1">
    <citation type="journal article" date="2015" name="Nature">
        <title>Complex archaea that bridge the gap between prokaryotes and eukaryotes.</title>
        <authorList>
            <person name="Spang A."/>
            <person name="Saw J.H."/>
            <person name="Jorgensen S.L."/>
            <person name="Zaremba-Niedzwiedzka K."/>
            <person name="Martijn J."/>
            <person name="Lind A.E."/>
            <person name="van Eijk R."/>
            <person name="Schleper C."/>
            <person name="Guy L."/>
            <person name="Ettema T.J."/>
        </authorList>
    </citation>
    <scope>NUCLEOTIDE SEQUENCE</scope>
</reference>
<sequence>MQSSLIPERPLIISPTLAATIGLEEAVLLHVLSELMVHRKGIERKGLNWLLLEQQELLDALPFWAWIDIRRVQKNLQELGLILVDAHTDHEDGWYIAINQRQGDGLAASAGDPQRAAPADPAPASAKVALVTAGKSAEAGRGSAGYIAPDWQPGDEWLSLCRQHGVPDAFARELVPGFVMYWRDRAQSRFSWGNAFYKHVLREWRQEQTRRGAAELETTMSAQWQPSQDAIDILCNAGINEAFIEDAVPEFVLYWRERGAQNGTWNTRFIEHIRRQWARYKASVVNDGVPRPISENWQPSAEVFDVLRLAEIDEEFARSKVPEFVLYWRDTGQPQASWNTRFLQFIKYSWARRLDAGATTGLTHARNKQSAERGGQGLEATFKRFTDRSWAEK</sequence>
<comment type="caution">
    <text evidence="2">The sequence shown here is derived from an EMBL/GenBank/DDBJ whole genome shotgun (WGS) entry which is preliminary data.</text>
</comment>
<dbReference type="Gene3D" id="1.10.8.1180">
    <property type="match status" value="3"/>
</dbReference>
<feature type="domain" description="DnaT DNA-binding" evidence="1">
    <location>
        <begin position="219"/>
        <end position="282"/>
    </location>
</feature>
<organism evidence="2">
    <name type="scientific">marine sediment metagenome</name>
    <dbReference type="NCBI Taxonomy" id="412755"/>
    <lineage>
        <taxon>unclassified sequences</taxon>
        <taxon>metagenomes</taxon>
        <taxon>ecological metagenomes</taxon>
    </lineage>
</organism>
<gene>
    <name evidence="2" type="ORF">LCGC14_0004530</name>
</gene>
<dbReference type="InterPro" id="IPR040480">
    <property type="entry name" value="DnaT_DNA_bind"/>
</dbReference>